<accession>A0A8H4XKE3</accession>
<dbReference type="PANTHER" id="PTHR11360">
    <property type="entry name" value="MONOCARBOXYLATE TRANSPORTER"/>
    <property type="match status" value="1"/>
</dbReference>
<evidence type="ECO:0008006" key="4">
    <source>
        <dbReference type="Google" id="ProtNLM"/>
    </source>
</evidence>
<dbReference type="SUPFAM" id="SSF103473">
    <property type="entry name" value="MFS general substrate transporter"/>
    <property type="match status" value="1"/>
</dbReference>
<keyword evidence="3" id="KW-1185">Reference proteome</keyword>
<dbReference type="InterPro" id="IPR050327">
    <property type="entry name" value="Proton-linked_MCT"/>
</dbReference>
<organism evidence="2 3">
    <name type="scientific">Fusarium zealandicum</name>
    <dbReference type="NCBI Taxonomy" id="1053134"/>
    <lineage>
        <taxon>Eukaryota</taxon>
        <taxon>Fungi</taxon>
        <taxon>Dikarya</taxon>
        <taxon>Ascomycota</taxon>
        <taxon>Pezizomycotina</taxon>
        <taxon>Sordariomycetes</taxon>
        <taxon>Hypocreomycetidae</taxon>
        <taxon>Hypocreales</taxon>
        <taxon>Nectriaceae</taxon>
        <taxon>Fusarium</taxon>
        <taxon>Fusarium staphyleae species complex</taxon>
    </lineage>
</organism>
<reference evidence="2" key="1">
    <citation type="journal article" date="2020" name="BMC Genomics">
        <title>Correction to: Identification and distribution of gene clusters required for synthesis of sphingolipid metabolism inhibitors in diverse species of the filamentous fungus Fusarium.</title>
        <authorList>
            <person name="Kim H.S."/>
            <person name="Lohmar J.M."/>
            <person name="Busman M."/>
            <person name="Brown D.W."/>
            <person name="Naumann T.A."/>
            <person name="Divon H.H."/>
            <person name="Lysoe E."/>
            <person name="Uhlig S."/>
            <person name="Proctor R.H."/>
        </authorList>
    </citation>
    <scope>NUCLEOTIDE SEQUENCE</scope>
    <source>
        <strain evidence="2">NRRL 22465</strain>
    </source>
</reference>
<sequence length="166" mass="17436">MSRKFLLHQCANVAQALGFFLPGIYLPSYARIALGAGIFQSALTVLLTNVASVFGCIAMGTLTDRLHVNDCFMISAAGATLSTFFLWGFSTNLPVLYVYCVAYGLIAGSYMSAWTGIMRMVSAGPLDDNDTGSSFEPVMVLGVLSAGRGIGNTASGPLSEALIKGM</sequence>
<name>A0A8H4XKE3_9HYPO</name>
<dbReference type="PANTHER" id="PTHR11360:SF287">
    <property type="entry name" value="MFS MONOCARBOXYLATE TRANSPORTER"/>
    <property type="match status" value="1"/>
</dbReference>
<dbReference type="InterPro" id="IPR036259">
    <property type="entry name" value="MFS_trans_sf"/>
</dbReference>
<feature type="transmembrane region" description="Helical" evidence="1">
    <location>
        <begin position="71"/>
        <end position="90"/>
    </location>
</feature>
<dbReference type="OrthoDB" id="2213137at2759"/>
<feature type="transmembrane region" description="Helical" evidence="1">
    <location>
        <begin position="96"/>
        <end position="117"/>
    </location>
</feature>
<evidence type="ECO:0000313" key="2">
    <source>
        <dbReference type="EMBL" id="KAF4978805.1"/>
    </source>
</evidence>
<proteinExistence type="predicted"/>
<protein>
    <recommendedName>
        <fullName evidence="4">Major facilitator superfamily (MFS) profile domain-containing protein</fullName>
    </recommendedName>
</protein>
<keyword evidence="1" id="KW-0472">Membrane</keyword>
<dbReference type="Proteomes" id="UP000635477">
    <property type="component" value="Unassembled WGS sequence"/>
</dbReference>
<feature type="transmembrane region" description="Helical" evidence="1">
    <location>
        <begin position="32"/>
        <end position="59"/>
    </location>
</feature>
<keyword evidence="1" id="KW-1133">Transmembrane helix</keyword>
<dbReference type="AlphaFoldDB" id="A0A8H4XKE3"/>
<comment type="caution">
    <text evidence="2">The sequence shown here is derived from an EMBL/GenBank/DDBJ whole genome shotgun (WGS) entry which is preliminary data.</text>
</comment>
<evidence type="ECO:0000256" key="1">
    <source>
        <dbReference type="SAM" id="Phobius"/>
    </source>
</evidence>
<keyword evidence="1" id="KW-0812">Transmembrane</keyword>
<gene>
    <name evidence="2" type="ORF">FZEAL_4872</name>
</gene>
<evidence type="ECO:0000313" key="3">
    <source>
        <dbReference type="Proteomes" id="UP000635477"/>
    </source>
</evidence>
<dbReference type="EMBL" id="JABEYC010000339">
    <property type="protein sequence ID" value="KAF4978805.1"/>
    <property type="molecule type" value="Genomic_DNA"/>
</dbReference>
<reference evidence="2" key="2">
    <citation type="submission" date="2020-05" db="EMBL/GenBank/DDBJ databases">
        <authorList>
            <person name="Kim H.-S."/>
            <person name="Proctor R.H."/>
            <person name="Brown D.W."/>
        </authorList>
    </citation>
    <scope>NUCLEOTIDE SEQUENCE</scope>
    <source>
        <strain evidence="2">NRRL 22465</strain>
    </source>
</reference>
<dbReference type="Gene3D" id="1.20.1250.20">
    <property type="entry name" value="MFS general substrate transporter like domains"/>
    <property type="match status" value="1"/>
</dbReference>